<feature type="domain" description="Thiazolinyl imine reductase-like C-terminal" evidence="2">
    <location>
        <begin position="149"/>
        <end position="247"/>
    </location>
</feature>
<dbReference type="InterPro" id="IPR048655">
    <property type="entry name" value="Irp3-like_C"/>
</dbReference>
<feature type="domain" description="Gfo/Idh/MocA-like oxidoreductase N-terminal" evidence="1">
    <location>
        <begin position="9"/>
        <end position="126"/>
    </location>
</feature>
<dbReference type="Pfam" id="PF01408">
    <property type="entry name" value="GFO_IDH_MocA"/>
    <property type="match status" value="1"/>
</dbReference>
<sequence length="375" mass="39632">MSGPALGPMRVVVCGTRFGQVYLSAIARAPARFELAGILARGSTRSVALAKEYGVPLYSSVAHLPRDIDAACVVVSTAVGGGPGVELAKALLDRGIHVLQEHPVHPAELADCLRAARRAGAQYVVNTFYPHVQPVRQFIAAARTLVRLRKPVFVDAVCAVQVCFDLLDILAEVFDGLRPWSLAAVGSRTGRPLTSVDGQVAGVPLTLRVENRLQAGDDSTSLLLHRVTVGTDAGNLMLANTHGPVLWNPVLRTPADPAGVFLTGAAATDTRWSDVLGPTADYVGPAETPTWSGVVRELWGDGVLTALDDLRDRIDAGVDPLRGGQRHLAVATAWKELTEALGYPEVAAPDPGDPLVVTDLRGAPQPVHSRHAGSR</sequence>
<dbReference type="InterPro" id="IPR036291">
    <property type="entry name" value="NAD(P)-bd_dom_sf"/>
</dbReference>
<dbReference type="SUPFAM" id="SSF51735">
    <property type="entry name" value="NAD(P)-binding Rossmann-fold domains"/>
    <property type="match status" value="1"/>
</dbReference>
<comment type="caution">
    <text evidence="3">The sequence shown here is derived from an EMBL/GenBank/DDBJ whole genome shotgun (WGS) entry which is preliminary data.</text>
</comment>
<dbReference type="Gene3D" id="3.30.360.10">
    <property type="entry name" value="Dihydrodipicolinate Reductase, domain 2"/>
    <property type="match status" value="1"/>
</dbReference>
<dbReference type="Proteomes" id="UP000607311">
    <property type="component" value="Unassembled WGS sequence"/>
</dbReference>
<proteinExistence type="predicted"/>
<evidence type="ECO:0000313" key="4">
    <source>
        <dbReference type="Proteomes" id="UP000607311"/>
    </source>
</evidence>
<accession>A0A9W5UP95</accession>
<evidence type="ECO:0008006" key="5">
    <source>
        <dbReference type="Google" id="ProtNLM"/>
    </source>
</evidence>
<dbReference type="Gene3D" id="3.40.50.720">
    <property type="entry name" value="NAD(P)-binding Rossmann-like Domain"/>
    <property type="match status" value="1"/>
</dbReference>
<dbReference type="PANTHER" id="PTHR43377:SF1">
    <property type="entry name" value="BILIVERDIN REDUCTASE A"/>
    <property type="match status" value="1"/>
</dbReference>
<dbReference type="PANTHER" id="PTHR43377">
    <property type="entry name" value="BILIVERDIN REDUCTASE A"/>
    <property type="match status" value="1"/>
</dbReference>
<name>A0A9W5UP95_9ACTN</name>
<dbReference type="NCBIfam" id="TIGR01761">
    <property type="entry name" value="thiaz-red"/>
    <property type="match status" value="1"/>
</dbReference>
<gene>
    <name evidence="3" type="ORF">Vse01_18300</name>
</gene>
<evidence type="ECO:0000259" key="2">
    <source>
        <dbReference type="Pfam" id="PF21390"/>
    </source>
</evidence>
<dbReference type="GO" id="GO:0000166">
    <property type="term" value="F:nucleotide binding"/>
    <property type="evidence" value="ECO:0007669"/>
    <property type="project" value="InterPro"/>
</dbReference>
<dbReference type="InterPro" id="IPR010091">
    <property type="entry name" value="Thiazolinyl_imide_reductase"/>
</dbReference>
<dbReference type="Pfam" id="PF21390">
    <property type="entry name" value="Irp3-like_C"/>
    <property type="match status" value="1"/>
</dbReference>
<protein>
    <recommendedName>
        <fullName evidence="5">Thiazolinyl imide reductase</fullName>
    </recommendedName>
</protein>
<evidence type="ECO:0000259" key="1">
    <source>
        <dbReference type="Pfam" id="PF01408"/>
    </source>
</evidence>
<evidence type="ECO:0000313" key="3">
    <source>
        <dbReference type="EMBL" id="GIJ32682.1"/>
    </source>
</evidence>
<dbReference type="EMBL" id="BOPD01000010">
    <property type="protein sequence ID" value="GIJ32682.1"/>
    <property type="molecule type" value="Genomic_DNA"/>
</dbReference>
<reference evidence="3" key="1">
    <citation type="submission" date="2021-01" db="EMBL/GenBank/DDBJ databases">
        <title>Whole genome shotgun sequence of Verrucosispora sediminis NBRC 107745.</title>
        <authorList>
            <person name="Komaki H."/>
            <person name="Tamura T."/>
        </authorList>
    </citation>
    <scope>NUCLEOTIDE SEQUENCE</scope>
    <source>
        <strain evidence="3">NBRC 107745</strain>
    </source>
</reference>
<dbReference type="InterPro" id="IPR000683">
    <property type="entry name" value="Gfo/Idh/MocA-like_OxRdtase_N"/>
</dbReference>
<keyword evidence="4" id="KW-1185">Reference proteome</keyword>
<organism evidence="3 4">
    <name type="scientific">Micromonospora sediminimaris</name>
    <dbReference type="NCBI Taxonomy" id="547162"/>
    <lineage>
        <taxon>Bacteria</taxon>
        <taxon>Bacillati</taxon>
        <taxon>Actinomycetota</taxon>
        <taxon>Actinomycetes</taxon>
        <taxon>Micromonosporales</taxon>
        <taxon>Micromonosporaceae</taxon>
        <taxon>Micromonospora</taxon>
    </lineage>
</organism>
<dbReference type="InterPro" id="IPR051450">
    <property type="entry name" value="Gfo/Idh/MocA_Oxidoreductases"/>
</dbReference>
<dbReference type="AlphaFoldDB" id="A0A9W5UP95"/>